<keyword evidence="2" id="KW-1185">Reference proteome</keyword>
<evidence type="ECO:0008006" key="3">
    <source>
        <dbReference type="Google" id="ProtNLM"/>
    </source>
</evidence>
<evidence type="ECO:0000313" key="2">
    <source>
        <dbReference type="Proteomes" id="UP000053593"/>
    </source>
</evidence>
<dbReference type="EMBL" id="KN834780">
    <property type="protein sequence ID" value="KIK59404.1"/>
    <property type="molecule type" value="Genomic_DNA"/>
</dbReference>
<organism evidence="1 2">
    <name type="scientific">Collybiopsis luxurians FD-317 M1</name>
    <dbReference type="NCBI Taxonomy" id="944289"/>
    <lineage>
        <taxon>Eukaryota</taxon>
        <taxon>Fungi</taxon>
        <taxon>Dikarya</taxon>
        <taxon>Basidiomycota</taxon>
        <taxon>Agaricomycotina</taxon>
        <taxon>Agaricomycetes</taxon>
        <taxon>Agaricomycetidae</taxon>
        <taxon>Agaricales</taxon>
        <taxon>Marasmiineae</taxon>
        <taxon>Omphalotaceae</taxon>
        <taxon>Collybiopsis</taxon>
        <taxon>Collybiopsis luxurians</taxon>
    </lineage>
</organism>
<dbReference type="HOGENOM" id="CLU_882952_0_0_1"/>
<gene>
    <name evidence="1" type="ORF">GYMLUDRAFT_44752</name>
</gene>
<reference evidence="1 2" key="1">
    <citation type="submission" date="2014-04" db="EMBL/GenBank/DDBJ databases">
        <title>Evolutionary Origins and Diversification of the Mycorrhizal Mutualists.</title>
        <authorList>
            <consortium name="DOE Joint Genome Institute"/>
            <consortium name="Mycorrhizal Genomics Consortium"/>
            <person name="Kohler A."/>
            <person name="Kuo A."/>
            <person name="Nagy L.G."/>
            <person name="Floudas D."/>
            <person name="Copeland A."/>
            <person name="Barry K.W."/>
            <person name="Cichocki N."/>
            <person name="Veneault-Fourrey C."/>
            <person name="LaButti K."/>
            <person name="Lindquist E.A."/>
            <person name="Lipzen A."/>
            <person name="Lundell T."/>
            <person name="Morin E."/>
            <person name="Murat C."/>
            <person name="Riley R."/>
            <person name="Ohm R."/>
            <person name="Sun H."/>
            <person name="Tunlid A."/>
            <person name="Henrissat B."/>
            <person name="Grigoriev I.V."/>
            <person name="Hibbett D.S."/>
            <person name="Martin F."/>
        </authorList>
    </citation>
    <scope>NUCLEOTIDE SEQUENCE [LARGE SCALE GENOMIC DNA]</scope>
    <source>
        <strain evidence="1 2">FD-317 M1</strain>
    </source>
</reference>
<accession>A0A0D0CAC0</accession>
<name>A0A0D0CAC0_9AGAR</name>
<protein>
    <recommendedName>
        <fullName evidence="3">F-box domain-containing protein</fullName>
    </recommendedName>
</protein>
<sequence>MITADSIEGTESESVPSEDHSNRLKIWDAAEELTSSVSLDLCDLPTELLLEILCLAGSISQATYRALLLTSKRIHELVRLECIPFLPILIFKKKQLESFCSWLFHNEPIANRVRYLWIVPDTSPRFSTHNLHLTAACMGFCPNIVSLACGAQELLCWERNLASFVSLPPKWPRFPIGHFRHPSLKHLTIMENCDWVPVGSRLFSQIETLHVIGCRSPEFTFPCQGSISYHYPNLLEATFSLPKKANVLRPDMQFLMRSPKLKRAAFVTRQRLEPLVATLFNDILNLTIGSRFALVHRPKRWTEMKMWQTKLADAECVWKLLRTQDQTEDVEVIDIPEH</sequence>
<proteinExistence type="predicted"/>
<dbReference type="Proteomes" id="UP000053593">
    <property type="component" value="Unassembled WGS sequence"/>
</dbReference>
<dbReference type="OrthoDB" id="2935230at2759"/>
<dbReference type="AlphaFoldDB" id="A0A0D0CAC0"/>
<evidence type="ECO:0000313" key="1">
    <source>
        <dbReference type="EMBL" id="KIK59404.1"/>
    </source>
</evidence>